<protein>
    <submittedName>
        <fullName evidence="6">LLM class F420-dependent oxidoreductase</fullName>
    </submittedName>
</protein>
<dbReference type="Pfam" id="PF00296">
    <property type="entry name" value="Bac_luciferase"/>
    <property type="match status" value="1"/>
</dbReference>
<dbReference type="Gene3D" id="3.20.20.30">
    <property type="entry name" value="Luciferase-like domain"/>
    <property type="match status" value="1"/>
</dbReference>
<dbReference type="InterPro" id="IPR019921">
    <property type="entry name" value="Lucif-like_OxRdtase_Rv2161c"/>
</dbReference>
<keyword evidence="7" id="KW-1185">Reference proteome</keyword>
<comment type="caution">
    <text evidence="6">The sequence shown here is derived from an EMBL/GenBank/DDBJ whole genome shotgun (WGS) entry which is preliminary data.</text>
</comment>
<keyword evidence="1" id="KW-0285">Flavoprotein</keyword>
<sequence>MSLEISKFGIVAPGTSLTPSLDGEWIRNIPFNEMAQIVTVADRLGYDHVSCAEHIGVPSGEADRRGTRYYDPLATFGYFAAITTKIRFTTAVLVLGYHHPLEIAKRYGTLDAVSGGRLNLGLGVGTLKEEFDLLGLGGAEFTERGARADDALCALRASLGQSKPEYHGPYYDFSGLTIDPCAVQHHIPLWIGGRTGRSLRRAVELGDGWMPFGLSIEEMAKMIAFARTTPAWAKLTKPLDFVLPPPERIDPVARPGQAADTIRAMFAAGATKLTLSFSATSTGHYLEQLEGLAALTL</sequence>
<feature type="domain" description="Luciferase-like" evidence="5">
    <location>
        <begin position="7"/>
        <end position="228"/>
    </location>
</feature>
<dbReference type="Proteomes" id="UP001156641">
    <property type="component" value="Unassembled WGS sequence"/>
</dbReference>
<evidence type="ECO:0000256" key="1">
    <source>
        <dbReference type="ARBA" id="ARBA00022630"/>
    </source>
</evidence>
<reference evidence="7" key="1">
    <citation type="journal article" date="2019" name="Int. J. Syst. Evol. Microbiol.">
        <title>The Global Catalogue of Microorganisms (GCM) 10K type strain sequencing project: providing services to taxonomists for standard genome sequencing and annotation.</title>
        <authorList>
            <consortium name="The Broad Institute Genomics Platform"/>
            <consortium name="The Broad Institute Genome Sequencing Center for Infectious Disease"/>
            <person name="Wu L."/>
            <person name="Ma J."/>
        </authorList>
    </citation>
    <scope>NUCLEOTIDE SEQUENCE [LARGE SCALE GENOMIC DNA]</scope>
    <source>
        <strain evidence="7">NBRC 112502</strain>
    </source>
</reference>
<dbReference type="InterPro" id="IPR011251">
    <property type="entry name" value="Luciferase-like_dom"/>
</dbReference>
<dbReference type="InterPro" id="IPR036661">
    <property type="entry name" value="Luciferase-like_sf"/>
</dbReference>
<keyword evidence="3" id="KW-0560">Oxidoreductase</keyword>
<proteinExistence type="predicted"/>
<dbReference type="PANTHER" id="PTHR42847:SF8">
    <property type="entry name" value="CONSERVED PROTEIN"/>
    <property type="match status" value="1"/>
</dbReference>
<dbReference type="EMBL" id="BSOS01000066">
    <property type="protein sequence ID" value="GLR67458.1"/>
    <property type="molecule type" value="Genomic_DNA"/>
</dbReference>
<keyword evidence="4" id="KW-0503">Monooxygenase</keyword>
<dbReference type="RefSeq" id="WP_284258196.1">
    <property type="nucleotide sequence ID" value="NZ_BSOS01000066.1"/>
</dbReference>
<evidence type="ECO:0000313" key="7">
    <source>
        <dbReference type="Proteomes" id="UP001156641"/>
    </source>
</evidence>
<dbReference type="PANTHER" id="PTHR42847">
    <property type="entry name" value="ALKANESULFONATE MONOOXYGENASE"/>
    <property type="match status" value="1"/>
</dbReference>
<evidence type="ECO:0000256" key="2">
    <source>
        <dbReference type="ARBA" id="ARBA00022643"/>
    </source>
</evidence>
<evidence type="ECO:0000259" key="5">
    <source>
        <dbReference type="Pfam" id="PF00296"/>
    </source>
</evidence>
<dbReference type="NCBIfam" id="TIGR03619">
    <property type="entry name" value="F420_Rv2161c"/>
    <property type="match status" value="1"/>
</dbReference>
<evidence type="ECO:0000256" key="4">
    <source>
        <dbReference type="ARBA" id="ARBA00023033"/>
    </source>
</evidence>
<evidence type="ECO:0000313" key="6">
    <source>
        <dbReference type="EMBL" id="GLR67458.1"/>
    </source>
</evidence>
<dbReference type="InterPro" id="IPR050172">
    <property type="entry name" value="SsuD_RutA_monooxygenase"/>
</dbReference>
<keyword evidence="2" id="KW-0288">FMN</keyword>
<evidence type="ECO:0000256" key="3">
    <source>
        <dbReference type="ARBA" id="ARBA00023002"/>
    </source>
</evidence>
<organism evidence="6 7">
    <name type="scientific">Acidocella aquatica</name>
    <dbReference type="NCBI Taxonomy" id="1922313"/>
    <lineage>
        <taxon>Bacteria</taxon>
        <taxon>Pseudomonadati</taxon>
        <taxon>Pseudomonadota</taxon>
        <taxon>Alphaproteobacteria</taxon>
        <taxon>Acetobacterales</taxon>
        <taxon>Acidocellaceae</taxon>
        <taxon>Acidocella</taxon>
    </lineage>
</organism>
<accession>A0ABQ6AB54</accession>
<dbReference type="SUPFAM" id="SSF51679">
    <property type="entry name" value="Bacterial luciferase-like"/>
    <property type="match status" value="1"/>
</dbReference>
<name>A0ABQ6AB54_9PROT</name>
<gene>
    <name evidence="6" type="ORF">GCM10010909_21390</name>
</gene>